<feature type="compositionally biased region" description="Basic and acidic residues" evidence="1">
    <location>
        <begin position="27"/>
        <end position="45"/>
    </location>
</feature>
<dbReference type="Proteomes" id="UP001141552">
    <property type="component" value="Unassembled WGS sequence"/>
</dbReference>
<sequence>MHLSDVVENDTRSSYLEGVDRDEDEMEVAKAESDSPSEKSKHDGLTTKMGFSFGTGNGDITDDDPCRQAEPTDKGHGHLQLSEKVENTGPASDLSLEAPGNTTGIVPVLFQGLPPTNGENAGAESRTSVSLLPTNVTAADPIIRTIGTLPRNINLSSLNKNSITSGTLQNRGKVMQHLYRKRLRFFCDLFLGQLSLVLTEKYLEEYFKQYVDLIAQKYGFWNRTGGTEQEEQIIFLWPS</sequence>
<organism evidence="2 3">
    <name type="scientific">Turnera subulata</name>
    <dbReference type="NCBI Taxonomy" id="218843"/>
    <lineage>
        <taxon>Eukaryota</taxon>
        <taxon>Viridiplantae</taxon>
        <taxon>Streptophyta</taxon>
        <taxon>Embryophyta</taxon>
        <taxon>Tracheophyta</taxon>
        <taxon>Spermatophyta</taxon>
        <taxon>Magnoliopsida</taxon>
        <taxon>eudicotyledons</taxon>
        <taxon>Gunneridae</taxon>
        <taxon>Pentapetalae</taxon>
        <taxon>rosids</taxon>
        <taxon>fabids</taxon>
        <taxon>Malpighiales</taxon>
        <taxon>Passifloraceae</taxon>
        <taxon>Turnera</taxon>
    </lineage>
</organism>
<reference evidence="2" key="2">
    <citation type="journal article" date="2023" name="Plants (Basel)">
        <title>Annotation of the Turnera subulata (Passifloraceae) Draft Genome Reveals the S-Locus Evolved after the Divergence of Turneroideae from Passifloroideae in a Stepwise Manner.</title>
        <authorList>
            <person name="Henning P.M."/>
            <person name="Roalson E.H."/>
            <person name="Mir W."/>
            <person name="McCubbin A.G."/>
            <person name="Shore J.S."/>
        </authorList>
    </citation>
    <scope>NUCLEOTIDE SEQUENCE</scope>
    <source>
        <strain evidence="2">F60SS</strain>
    </source>
</reference>
<evidence type="ECO:0000256" key="1">
    <source>
        <dbReference type="SAM" id="MobiDB-lite"/>
    </source>
</evidence>
<comment type="caution">
    <text evidence="2">The sequence shown here is derived from an EMBL/GenBank/DDBJ whole genome shotgun (WGS) entry which is preliminary data.</text>
</comment>
<feature type="compositionally biased region" description="Basic and acidic residues" evidence="1">
    <location>
        <begin position="64"/>
        <end position="78"/>
    </location>
</feature>
<feature type="region of interest" description="Disordered" evidence="1">
    <location>
        <begin position="1"/>
        <end position="78"/>
    </location>
</feature>
<evidence type="ECO:0000313" key="3">
    <source>
        <dbReference type="Proteomes" id="UP001141552"/>
    </source>
</evidence>
<dbReference type="EMBL" id="JAKUCV010007068">
    <property type="protein sequence ID" value="KAJ4824899.1"/>
    <property type="molecule type" value="Genomic_DNA"/>
</dbReference>
<accession>A0A9Q0F4U0</accession>
<dbReference type="AlphaFoldDB" id="A0A9Q0F4U0"/>
<proteinExistence type="predicted"/>
<keyword evidence="3" id="KW-1185">Reference proteome</keyword>
<gene>
    <name evidence="2" type="ORF">Tsubulata_007212</name>
</gene>
<protein>
    <submittedName>
        <fullName evidence="2">Uncharacterized protein</fullName>
    </submittedName>
</protein>
<name>A0A9Q0F4U0_9ROSI</name>
<evidence type="ECO:0000313" key="2">
    <source>
        <dbReference type="EMBL" id="KAJ4824899.1"/>
    </source>
</evidence>
<reference evidence="2" key="1">
    <citation type="submission" date="2022-02" db="EMBL/GenBank/DDBJ databases">
        <authorList>
            <person name="Henning P.M."/>
            <person name="McCubbin A.G."/>
            <person name="Shore J.S."/>
        </authorList>
    </citation>
    <scope>NUCLEOTIDE SEQUENCE</scope>
    <source>
        <strain evidence="2">F60SS</strain>
        <tissue evidence="2">Leaves</tissue>
    </source>
</reference>